<comment type="caution">
    <text evidence="2">The sequence shown here is derived from an EMBL/GenBank/DDBJ whole genome shotgun (WGS) entry which is preliminary data.</text>
</comment>
<gene>
    <name evidence="2" type="ORF">V5799_015510</name>
</gene>
<reference evidence="2 3" key="1">
    <citation type="journal article" date="2023" name="Arcadia Sci">
        <title>De novo assembly of a long-read Amblyomma americanum tick genome.</title>
        <authorList>
            <person name="Chou S."/>
            <person name="Poskanzer K.E."/>
            <person name="Rollins M."/>
            <person name="Thuy-Boun P.S."/>
        </authorList>
    </citation>
    <scope>NUCLEOTIDE SEQUENCE [LARGE SCALE GENOMIC DNA]</scope>
    <source>
        <strain evidence="2">F_SG_1</strain>
        <tissue evidence="2">Salivary glands</tissue>
    </source>
</reference>
<keyword evidence="1" id="KW-1133">Transmembrane helix</keyword>
<proteinExistence type="predicted"/>
<keyword evidence="3" id="KW-1185">Reference proteome</keyword>
<dbReference type="EMBL" id="JARKHS020005834">
    <property type="protein sequence ID" value="KAK8783160.1"/>
    <property type="molecule type" value="Genomic_DNA"/>
</dbReference>
<feature type="transmembrane region" description="Helical" evidence="1">
    <location>
        <begin position="344"/>
        <end position="365"/>
    </location>
</feature>
<name>A0AAQ4F7N8_AMBAM</name>
<organism evidence="2 3">
    <name type="scientific">Amblyomma americanum</name>
    <name type="common">Lone star tick</name>
    <dbReference type="NCBI Taxonomy" id="6943"/>
    <lineage>
        <taxon>Eukaryota</taxon>
        <taxon>Metazoa</taxon>
        <taxon>Ecdysozoa</taxon>
        <taxon>Arthropoda</taxon>
        <taxon>Chelicerata</taxon>
        <taxon>Arachnida</taxon>
        <taxon>Acari</taxon>
        <taxon>Parasitiformes</taxon>
        <taxon>Ixodida</taxon>
        <taxon>Ixodoidea</taxon>
        <taxon>Ixodidae</taxon>
        <taxon>Amblyomminae</taxon>
        <taxon>Amblyomma</taxon>
    </lineage>
</organism>
<evidence type="ECO:0000313" key="3">
    <source>
        <dbReference type="Proteomes" id="UP001321473"/>
    </source>
</evidence>
<keyword evidence="1" id="KW-0472">Membrane</keyword>
<feature type="transmembrane region" description="Helical" evidence="1">
    <location>
        <begin position="255"/>
        <end position="277"/>
    </location>
</feature>
<accession>A0AAQ4F7N8</accession>
<protein>
    <submittedName>
        <fullName evidence="2">Uncharacterized protein</fullName>
    </submittedName>
</protein>
<feature type="transmembrane region" description="Helical" evidence="1">
    <location>
        <begin position="289"/>
        <end position="306"/>
    </location>
</feature>
<feature type="transmembrane region" description="Helical" evidence="1">
    <location>
        <begin position="313"/>
        <end position="338"/>
    </location>
</feature>
<evidence type="ECO:0000256" key="1">
    <source>
        <dbReference type="SAM" id="Phobius"/>
    </source>
</evidence>
<evidence type="ECO:0000313" key="2">
    <source>
        <dbReference type="EMBL" id="KAK8783160.1"/>
    </source>
</evidence>
<dbReference type="Proteomes" id="UP001321473">
    <property type="component" value="Unassembled WGS sequence"/>
</dbReference>
<sequence>MSRNPPPVLSDTGEASRLSRLFSESASRASRASRSAARAVGRSIATEMTVALSEATVSRRPFYPTETEEEAEPRSPATFSWDASLLAASASVFWVLLDVLVKLNPSIPTPKLLFHVSVGVFAGSMSLMSGVAEPYGPLPMQPLLFMRSVGVSGSLFARIFSLRFLTVVDAFTVSSLGPVLSAVPTCVTREGATVGRVLPLCMGALALALLGYVNGSAADVTAARRFMAGCVLTLTASVLRATVRQFNDAVSDVPSVVQAFHFSFVSLIVSCVLVVMFDSMKHLYDDIDMGTMVLLAQVSFAYIFSLTKARNLVNYYVVNVFLYVLDAFLSMAASHFVLEEGPGLYSYCAALLVMAAVVIVEVCRVGQLHLDFCRRHSWWNLLNAPIVPRPRPPPFRGMARAST</sequence>
<dbReference type="AlphaFoldDB" id="A0AAQ4F7N8"/>
<feature type="transmembrane region" description="Helical" evidence="1">
    <location>
        <begin position="197"/>
        <end position="214"/>
    </location>
</feature>
<keyword evidence="1" id="KW-0812">Transmembrane</keyword>
<feature type="transmembrane region" description="Helical" evidence="1">
    <location>
        <begin position="226"/>
        <end position="243"/>
    </location>
</feature>